<feature type="non-terminal residue" evidence="1">
    <location>
        <position position="1"/>
    </location>
</feature>
<reference evidence="1 2" key="1">
    <citation type="journal article" date="2019" name="Sci. Rep.">
        <title>Orb-weaving spider Araneus ventricosus genome elucidates the spidroin gene catalogue.</title>
        <authorList>
            <person name="Kono N."/>
            <person name="Nakamura H."/>
            <person name="Ohtoshi R."/>
            <person name="Moran D.A.P."/>
            <person name="Shinohara A."/>
            <person name="Yoshida Y."/>
            <person name="Fujiwara M."/>
            <person name="Mori M."/>
            <person name="Tomita M."/>
            <person name="Arakawa K."/>
        </authorList>
    </citation>
    <scope>NUCLEOTIDE SEQUENCE [LARGE SCALE GENOMIC DNA]</scope>
</reference>
<protein>
    <submittedName>
        <fullName evidence="1">Uncharacterized protein</fullName>
    </submittedName>
</protein>
<gene>
    <name evidence="1" type="ORF">AVEN_235040_1</name>
</gene>
<organism evidence="1 2">
    <name type="scientific">Araneus ventricosus</name>
    <name type="common">Orbweaver spider</name>
    <name type="synonym">Epeira ventricosa</name>
    <dbReference type="NCBI Taxonomy" id="182803"/>
    <lineage>
        <taxon>Eukaryota</taxon>
        <taxon>Metazoa</taxon>
        <taxon>Ecdysozoa</taxon>
        <taxon>Arthropoda</taxon>
        <taxon>Chelicerata</taxon>
        <taxon>Arachnida</taxon>
        <taxon>Araneae</taxon>
        <taxon>Araneomorphae</taxon>
        <taxon>Entelegynae</taxon>
        <taxon>Araneoidea</taxon>
        <taxon>Araneidae</taxon>
        <taxon>Araneus</taxon>
    </lineage>
</organism>
<sequence>NIQVKEDGTSVEIQSPSLLVNCRVQQTSHLCVLQLDARQNSETFGLLESADGFNGKEFSITEIEARSNILKFVSKYEVSGKAECKNLNQQLKFPSSKGPAEVCSRILLQLCHLKWNILQQFVEMCKLGFMEDVVSGYSALCNYKNLRNSTDLKGKFQYHERQRTEIVFLIQKHRSLKTAEYVVEGVEQLQTALNNYFASSEFSDVLFSLVGFGGQNSRDQSVLHVKQKTWFDLHDALKSLKFDGEEDSDIPYVLKAASQIVDCYLPHSKIFILLTTKETLRKNRDSMSEVKQFLKKSGILLYAFFPRPPDSKEEDTFEFTSQKEEGTHPSEGLEGCLPKPVSCTEGSVFCIFIEHSDSFFETSADNMWSATTRRSLTCSTNRNWWKRMEVCPRI</sequence>
<proteinExistence type="predicted"/>
<name>A0A4Y2UAC4_ARAVE</name>
<evidence type="ECO:0000313" key="1">
    <source>
        <dbReference type="EMBL" id="GBO08586.1"/>
    </source>
</evidence>
<dbReference type="Proteomes" id="UP000499080">
    <property type="component" value="Unassembled WGS sequence"/>
</dbReference>
<evidence type="ECO:0000313" key="2">
    <source>
        <dbReference type="Proteomes" id="UP000499080"/>
    </source>
</evidence>
<keyword evidence="2" id="KW-1185">Reference proteome</keyword>
<dbReference type="AlphaFoldDB" id="A0A4Y2UAC4"/>
<dbReference type="EMBL" id="BGPR01034279">
    <property type="protein sequence ID" value="GBO08586.1"/>
    <property type="molecule type" value="Genomic_DNA"/>
</dbReference>
<comment type="caution">
    <text evidence="1">The sequence shown here is derived from an EMBL/GenBank/DDBJ whole genome shotgun (WGS) entry which is preliminary data.</text>
</comment>
<accession>A0A4Y2UAC4</accession>